<protein>
    <submittedName>
        <fullName evidence="9">Rhomboid family intramembrane serine protease</fullName>
        <ecNumber evidence="9">3.4.21.-</ecNumber>
    </submittedName>
</protein>
<keyword evidence="5 7" id="KW-1133">Transmembrane helix</keyword>
<keyword evidence="4 9" id="KW-0378">Hydrolase</keyword>
<keyword evidence="3 7" id="KW-0812">Transmembrane</keyword>
<feature type="transmembrane region" description="Helical" evidence="7">
    <location>
        <begin position="170"/>
        <end position="189"/>
    </location>
</feature>
<feature type="transmembrane region" description="Helical" evidence="7">
    <location>
        <begin position="120"/>
        <end position="138"/>
    </location>
</feature>
<evidence type="ECO:0000256" key="5">
    <source>
        <dbReference type="ARBA" id="ARBA00022989"/>
    </source>
</evidence>
<dbReference type="SUPFAM" id="SSF144091">
    <property type="entry name" value="Rhomboid-like"/>
    <property type="match status" value="1"/>
</dbReference>
<dbReference type="InterPro" id="IPR035952">
    <property type="entry name" value="Rhomboid-like_sf"/>
</dbReference>
<feature type="transmembrane region" description="Helical" evidence="7">
    <location>
        <begin position="7"/>
        <end position="28"/>
    </location>
</feature>
<feature type="transmembrane region" description="Helical" evidence="7">
    <location>
        <begin position="61"/>
        <end position="83"/>
    </location>
</feature>
<evidence type="ECO:0000256" key="4">
    <source>
        <dbReference type="ARBA" id="ARBA00022801"/>
    </source>
</evidence>
<name>A0ABV0IFJ8_9MICC</name>
<dbReference type="PANTHER" id="PTHR43731:SF14">
    <property type="entry name" value="PRESENILIN-ASSOCIATED RHOMBOID-LIKE PROTEIN, MITOCHONDRIAL"/>
    <property type="match status" value="1"/>
</dbReference>
<sequence length="243" mass="25989">MAVSRQGLPWVTWTMIGLCVVMYALQWVTSGQRMGLTEQLFYAGLHTSAAQMEPWRMLTSAFLHSLGNPLHIVLNLYTLWLMGRILEPILGWPRFLAVYLISAFGGSVAVLLLSNPYIPVVGASGAVYGLFAALFIVMRKTGGNVTGIAALIGVNLVISFVPGANISWQGHVGGLVAGAACAAVLAYLPRGQHGPGWTTRITGRASAVQWLALAGILAVLVVLTVVGVWQLSLPELIERRLDA</sequence>
<dbReference type="Pfam" id="PF01694">
    <property type="entry name" value="Rhomboid"/>
    <property type="match status" value="1"/>
</dbReference>
<evidence type="ECO:0000256" key="3">
    <source>
        <dbReference type="ARBA" id="ARBA00022692"/>
    </source>
</evidence>
<evidence type="ECO:0000256" key="2">
    <source>
        <dbReference type="ARBA" id="ARBA00009045"/>
    </source>
</evidence>
<dbReference type="Proteomes" id="UP001484097">
    <property type="component" value="Unassembled WGS sequence"/>
</dbReference>
<keyword evidence="6 7" id="KW-0472">Membrane</keyword>
<feature type="transmembrane region" description="Helical" evidence="7">
    <location>
        <begin position="210"/>
        <end position="231"/>
    </location>
</feature>
<proteinExistence type="inferred from homology"/>
<reference evidence="9 10" key="1">
    <citation type="submission" date="2024-05" db="EMBL/GenBank/DDBJ databases">
        <authorList>
            <person name="Yi C."/>
        </authorList>
    </citation>
    <scope>NUCLEOTIDE SEQUENCE [LARGE SCALE GENOMIC DNA]</scope>
    <source>
        <strain evidence="9 10">XS13</strain>
    </source>
</reference>
<comment type="caution">
    <text evidence="9">The sequence shown here is derived from an EMBL/GenBank/DDBJ whole genome shotgun (WGS) entry which is preliminary data.</text>
</comment>
<dbReference type="GO" id="GO:0008233">
    <property type="term" value="F:peptidase activity"/>
    <property type="evidence" value="ECO:0007669"/>
    <property type="project" value="UniProtKB-KW"/>
</dbReference>
<evidence type="ECO:0000256" key="6">
    <source>
        <dbReference type="ARBA" id="ARBA00023136"/>
    </source>
</evidence>
<organism evidence="9 10">
    <name type="scientific">Citricoccus nitrophenolicus</name>
    <dbReference type="NCBI Taxonomy" id="863575"/>
    <lineage>
        <taxon>Bacteria</taxon>
        <taxon>Bacillati</taxon>
        <taxon>Actinomycetota</taxon>
        <taxon>Actinomycetes</taxon>
        <taxon>Micrococcales</taxon>
        <taxon>Micrococcaceae</taxon>
        <taxon>Citricoccus</taxon>
    </lineage>
</organism>
<dbReference type="EC" id="3.4.21.-" evidence="9"/>
<dbReference type="PANTHER" id="PTHR43731">
    <property type="entry name" value="RHOMBOID PROTEASE"/>
    <property type="match status" value="1"/>
</dbReference>
<dbReference type="EMBL" id="JBDXMX010000002">
    <property type="protein sequence ID" value="MEO9246936.1"/>
    <property type="molecule type" value="Genomic_DNA"/>
</dbReference>
<evidence type="ECO:0000259" key="8">
    <source>
        <dbReference type="Pfam" id="PF01694"/>
    </source>
</evidence>
<dbReference type="Gene3D" id="1.20.1540.10">
    <property type="entry name" value="Rhomboid-like"/>
    <property type="match status" value="1"/>
</dbReference>
<keyword evidence="9" id="KW-0645">Protease</keyword>
<feature type="transmembrane region" description="Helical" evidence="7">
    <location>
        <begin position="95"/>
        <end position="114"/>
    </location>
</feature>
<feature type="transmembrane region" description="Helical" evidence="7">
    <location>
        <begin position="145"/>
        <end position="164"/>
    </location>
</feature>
<evidence type="ECO:0000256" key="7">
    <source>
        <dbReference type="SAM" id="Phobius"/>
    </source>
</evidence>
<comment type="subcellular location">
    <subcellularLocation>
        <location evidence="1">Membrane</location>
        <topology evidence="1">Multi-pass membrane protein</topology>
    </subcellularLocation>
</comment>
<dbReference type="RefSeq" id="WP_347919268.1">
    <property type="nucleotide sequence ID" value="NZ_JBDXMX010000002.1"/>
</dbReference>
<evidence type="ECO:0000313" key="10">
    <source>
        <dbReference type="Proteomes" id="UP001484097"/>
    </source>
</evidence>
<gene>
    <name evidence="9" type="ORF">ABDK96_04515</name>
</gene>
<evidence type="ECO:0000256" key="1">
    <source>
        <dbReference type="ARBA" id="ARBA00004141"/>
    </source>
</evidence>
<keyword evidence="10" id="KW-1185">Reference proteome</keyword>
<feature type="domain" description="Peptidase S54 rhomboid" evidence="8">
    <location>
        <begin position="53"/>
        <end position="186"/>
    </location>
</feature>
<evidence type="ECO:0000313" key="9">
    <source>
        <dbReference type="EMBL" id="MEO9246936.1"/>
    </source>
</evidence>
<dbReference type="GO" id="GO:0006508">
    <property type="term" value="P:proteolysis"/>
    <property type="evidence" value="ECO:0007669"/>
    <property type="project" value="UniProtKB-KW"/>
</dbReference>
<comment type="similarity">
    <text evidence="2">Belongs to the peptidase S54 family.</text>
</comment>
<dbReference type="InterPro" id="IPR022764">
    <property type="entry name" value="Peptidase_S54_rhomboid_dom"/>
</dbReference>
<dbReference type="InterPro" id="IPR050925">
    <property type="entry name" value="Rhomboid_protease_S54"/>
</dbReference>
<accession>A0ABV0IFJ8</accession>